<dbReference type="NCBIfam" id="NF007739">
    <property type="entry name" value="PRK10419.1"/>
    <property type="match status" value="2"/>
</dbReference>
<feature type="domain" description="ABC transporter" evidence="8">
    <location>
        <begin position="7"/>
        <end position="256"/>
    </location>
</feature>
<evidence type="ECO:0000313" key="10">
    <source>
        <dbReference type="Proteomes" id="UP001059617"/>
    </source>
</evidence>
<dbReference type="CDD" id="cd03257">
    <property type="entry name" value="ABC_NikE_OppD_transporters"/>
    <property type="match status" value="2"/>
</dbReference>
<dbReference type="Proteomes" id="UP001059617">
    <property type="component" value="Chromosome"/>
</dbReference>
<dbReference type="InterPro" id="IPR013563">
    <property type="entry name" value="Oligopep_ABC_C"/>
</dbReference>
<gene>
    <name evidence="9" type="ORF">Dfulv_33500</name>
</gene>
<dbReference type="InterPro" id="IPR050388">
    <property type="entry name" value="ABC_Ni/Peptide_Import"/>
</dbReference>
<dbReference type="InterPro" id="IPR003593">
    <property type="entry name" value="AAA+_ATPase"/>
</dbReference>
<keyword evidence="4" id="KW-1003">Cell membrane</keyword>
<dbReference type="GO" id="GO:0005524">
    <property type="term" value="F:ATP binding"/>
    <property type="evidence" value="ECO:0007669"/>
    <property type="project" value="UniProtKB-KW"/>
</dbReference>
<dbReference type="InterPro" id="IPR003439">
    <property type="entry name" value="ABC_transporter-like_ATP-bd"/>
</dbReference>
<dbReference type="Gene3D" id="3.40.50.300">
    <property type="entry name" value="P-loop containing nucleotide triphosphate hydrolases"/>
    <property type="match status" value="2"/>
</dbReference>
<protein>
    <submittedName>
        <fullName evidence="9">ABC transporter ATP-binding protein</fullName>
    </submittedName>
</protein>
<reference evidence="9" key="1">
    <citation type="submission" date="2021-04" db="EMBL/GenBank/DDBJ databases">
        <authorList>
            <person name="Hartkoorn R.C."/>
            <person name="Beaudoing E."/>
            <person name="Hot D."/>
        </authorList>
    </citation>
    <scope>NUCLEOTIDE SEQUENCE</scope>
    <source>
        <strain evidence="9">NRRL B-16292</strain>
    </source>
</reference>
<keyword evidence="3" id="KW-0813">Transport</keyword>
<dbReference type="RefSeq" id="WP_259857814.1">
    <property type="nucleotide sequence ID" value="NZ_BAAAST010000016.1"/>
</dbReference>
<dbReference type="PANTHER" id="PTHR43297:SF2">
    <property type="entry name" value="DIPEPTIDE TRANSPORT ATP-BINDING PROTEIN DPPD"/>
    <property type="match status" value="1"/>
</dbReference>
<evidence type="ECO:0000256" key="3">
    <source>
        <dbReference type="ARBA" id="ARBA00022448"/>
    </source>
</evidence>
<dbReference type="Pfam" id="PF00005">
    <property type="entry name" value="ABC_tran"/>
    <property type="match status" value="2"/>
</dbReference>
<comment type="subcellular location">
    <subcellularLocation>
        <location evidence="1">Cell membrane</location>
        <topology evidence="1">Peripheral membrane protein</topology>
    </subcellularLocation>
</comment>
<dbReference type="Pfam" id="PF08352">
    <property type="entry name" value="oligo_HPY"/>
    <property type="match status" value="2"/>
</dbReference>
<dbReference type="InterPro" id="IPR017871">
    <property type="entry name" value="ABC_transporter-like_CS"/>
</dbReference>
<accession>A0ABY5VT98</accession>
<dbReference type="SMART" id="SM00382">
    <property type="entry name" value="AAA"/>
    <property type="match status" value="2"/>
</dbReference>
<evidence type="ECO:0000256" key="5">
    <source>
        <dbReference type="ARBA" id="ARBA00022741"/>
    </source>
</evidence>
<evidence type="ECO:0000256" key="2">
    <source>
        <dbReference type="ARBA" id="ARBA00005417"/>
    </source>
</evidence>
<evidence type="ECO:0000259" key="8">
    <source>
        <dbReference type="PROSITE" id="PS50893"/>
    </source>
</evidence>
<dbReference type="PANTHER" id="PTHR43297">
    <property type="entry name" value="OLIGOPEPTIDE TRANSPORT ATP-BINDING PROTEIN APPD"/>
    <property type="match status" value="1"/>
</dbReference>
<feature type="domain" description="ABC transporter" evidence="8">
    <location>
        <begin position="284"/>
        <end position="524"/>
    </location>
</feature>
<dbReference type="EMBL" id="CP073720">
    <property type="protein sequence ID" value="UWP80056.1"/>
    <property type="molecule type" value="Genomic_DNA"/>
</dbReference>
<dbReference type="SUPFAM" id="SSF52540">
    <property type="entry name" value="P-loop containing nucleoside triphosphate hydrolases"/>
    <property type="match status" value="2"/>
</dbReference>
<evidence type="ECO:0000256" key="4">
    <source>
        <dbReference type="ARBA" id="ARBA00022475"/>
    </source>
</evidence>
<comment type="similarity">
    <text evidence="2">Belongs to the ABC transporter superfamily.</text>
</comment>
<dbReference type="PROSITE" id="PS00211">
    <property type="entry name" value="ABC_TRANSPORTER_1"/>
    <property type="match status" value="2"/>
</dbReference>
<organism evidence="9 10">
    <name type="scientific">Dactylosporangium fulvum</name>
    <dbReference type="NCBI Taxonomy" id="53359"/>
    <lineage>
        <taxon>Bacteria</taxon>
        <taxon>Bacillati</taxon>
        <taxon>Actinomycetota</taxon>
        <taxon>Actinomycetes</taxon>
        <taxon>Micromonosporales</taxon>
        <taxon>Micromonosporaceae</taxon>
        <taxon>Dactylosporangium</taxon>
    </lineage>
</organism>
<keyword evidence="7" id="KW-0472">Membrane</keyword>
<sequence>MADLLSVRGLRVSYRSGHQTVPAVAGVDLTVRRGEVVAVVGESGSGKSTTAHAIIGLLRDNARIEAGEILFAGTDLLTRTDRQLRAVRGRGIGLIPQDPAVSLNPVLPVGIQVAEVLRIHRQARDRRDALAQAVDLLARAGLPDPQRCARQYPHQLSGGMCQRVLIAIALAGRPQLLIADEPTSALDVTVQRQILDHLEALARQDGTAVLLITHDLAVAADRAQQIVVLSQGRSVERGPAEALLADPTHPYTRRLVADAPRLTDSRLEVGAPPPPAGPPRQPLLTVRGLTKVYRGDTPAVDGINLSIARGETLALVGESGSGKSTTARLLVGLDRPTAGTILVDGVDVSALNRAGRRALHRQVQIVDQNPYAAMDPRFTVRQIVEEPLRAFRVADRTARQARIAELLDQVALPASLARRRPAELSGGQRQRVAIARALALHPQLLICDEPVSALDVTVQAQILRLLARLRAELGLSMLFITHDLAVVRRIADRVAVMRAGRLVETGHADDVLTRPRHPYTRQLLAAVPGADRAVLAAPLPSAPLPGE</sequence>
<evidence type="ECO:0000256" key="7">
    <source>
        <dbReference type="ARBA" id="ARBA00023136"/>
    </source>
</evidence>
<evidence type="ECO:0000313" key="9">
    <source>
        <dbReference type="EMBL" id="UWP80056.1"/>
    </source>
</evidence>
<keyword evidence="10" id="KW-1185">Reference proteome</keyword>
<evidence type="ECO:0000256" key="6">
    <source>
        <dbReference type="ARBA" id="ARBA00022840"/>
    </source>
</evidence>
<keyword evidence="5" id="KW-0547">Nucleotide-binding</keyword>
<dbReference type="PROSITE" id="PS50893">
    <property type="entry name" value="ABC_TRANSPORTER_2"/>
    <property type="match status" value="2"/>
</dbReference>
<evidence type="ECO:0000256" key="1">
    <source>
        <dbReference type="ARBA" id="ARBA00004202"/>
    </source>
</evidence>
<dbReference type="NCBIfam" id="NF008453">
    <property type="entry name" value="PRK11308.1"/>
    <property type="match status" value="2"/>
</dbReference>
<proteinExistence type="inferred from homology"/>
<name>A0ABY5VT98_9ACTN</name>
<keyword evidence="6 9" id="KW-0067">ATP-binding</keyword>
<reference evidence="9" key="2">
    <citation type="submission" date="2022-09" db="EMBL/GenBank/DDBJ databases">
        <title>Biosynthetic gene clusters of Dactylosporangioum fulvum.</title>
        <authorList>
            <person name="Caradec T."/>
        </authorList>
    </citation>
    <scope>NUCLEOTIDE SEQUENCE</scope>
    <source>
        <strain evidence="9">NRRL B-16292</strain>
    </source>
</reference>
<dbReference type="InterPro" id="IPR027417">
    <property type="entry name" value="P-loop_NTPase"/>
</dbReference>